<dbReference type="InterPro" id="IPR032710">
    <property type="entry name" value="NTF2-like_dom_sf"/>
</dbReference>
<dbReference type="PANTHER" id="PTHR43133:SF65">
    <property type="entry name" value="ECF RNA POLYMERASE SIGMA FACTOR SIGG"/>
    <property type="match status" value="1"/>
</dbReference>
<evidence type="ECO:0000256" key="4">
    <source>
        <dbReference type="ARBA" id="ARBA00023082"/>
    </source>
</evidence>
<sequence>MDFEPYRAELVACCYRMVGSFHEAEDHVQETMLRAWKARDRYDTTRASLRTWLYRIATNVCLTALEGRARRPLPSGLGTPSDDPGAPLAPAFDIPWLQPFPDARFEVGVRADMRLALVAAMQTLPPRQRAVLVLREVLEFSAAEVAVQLSTTVAAVNSALQRARAALAEAGEATDVSEVGEPDDPKVREVIERYMRAFETADVPALVRLLTDDAVLEMPPVPLWYRGSHDYGLFMRRVFDMRGTGWSLRRLTANGQPALAAYAPEPGGGHRLHTLQVFTVTGGRIARNVVFADPGVFEAFGLSQEIFSTCSTGCDESG</sequence>
<dbReference type="InterPro" id="IPR013325">
    <property type="entry name" value="RNA_pol_sigma_r2"/>
</dbReference>
<evidence type="ECO:0000313" key="9">
    <source>
        <dbReference type="EMBL" id="MFC5824201.1"/>
    </source>
</evidence>
<keyword evidence="3" id="KW-0805">Transcription regulation</keyword>
<comment type="subunit">
    <text evidence="2">Interacts transiently with the RNA polymerase catalytic core formed by RpoA, RpoB, RpoC and RpoZ (2 alpha, 1 beta, 1 beta' and 1 omega subunit) to form the RNA polymerase holoenzyme that can initiate transcription.</text>
</comment>
<dbReference type="Gene3D" id="3.10.450.50">
    <property type="match status" value="1"/>
</dbReference>
<feature type="domain" description="RNA polymerase sigma factor 70 region 4 type 2" evidence="7">
    <location>
        <begin position="115"/>
        <end position="167"/>
    </location>
</feature>
<dbReference type="NCBIfam" id="TIGR02937">
    <property type="entry name" value="sigma70-ECF"/>
    <property type="match status" value="1"/>
</dbReference>
<gene>
    <name evidence="9" type="ORF">ACFPZ3_10100</name>
</gene>
<evidence type="ECO:0000256" key="1">
    <source>
        <dbReference type="ARBA" id="ARBA00010641"/>
    </source>
</evidence>
<keyword evidence="4" id="KW-0731">Sigma factor</keyword>
<keyword evidence="5" id="KW-0804">Transcription</keyword>
<dbReference type="Gene3D" id="1.10.10.10">
    <property type="entry name" value="Winged helix-like DNA-binding domain superfamily/Winged helix DNA-binding domain"/>
    <property type="match status" value="1"/>
</dbReference>
<evidence type="ECO:0000259" key="8">
    <source>
        <dbReference type="Pfam" id="PF12680"/>
    </source>
</evidence>
<dbReference type="RefSeq" id="WP_379513730.1">
    <property type="nucleotide sequence ID" value="NZ_JBHSPA010000013.1"/>
</dbReference>
<comment type="caution">
    <text evidence="9">The sequence shown here is derived from an EMBL/GenBank/DDBJ whole genome shotgun (WGS) entry which is preliminary data.</text>
</comment>
<protein>
    <submittedName>
        <fullName evidence="9">Sigma-70 family RNA polymerase sigma factor</fullName>
    </submittedName>
</protein>
<dbReference type="Gene3D" id="1.10.1740.10">
    <property type="match status" value="1"/>
</dbReference>
<evidence type="ECO:0000256" key="3">
    <source>
        <dbReference type="ARBA" id="ARBA00023015"/>
    </source>
</evidence>
<dbReference type="SUPFAM" id="SSF88659">
    <property type="entry name" value="Sigma3 and sigma4 domains of RNA polymerase sigma factors"/>
    <property type="match status" value="1"/>
</dbReference>
<reference evidence="10" key="1">
    <citation type="journal article" date="2019" name="Int. J. Syst. Evol. Microbiol.">
        <title>The Global Catalogue of Microorganisms (GCM) 10K type strain sequencing project: providing services to taxonomists for standard genome sequencing and annotation.</title>
        <authorList>
            <consortium name="The Broad Institute Genomics Platform"/>
            <consortium name="The Broad Institute Genome Sequencing Center for Infectious Disease"/>
            <person name="Wu L."/>
            <person name="Ma J."/>
        </authorList>
    </citation>
    <scope>NUCLEOTIDE SEQUENCE [LARGE SCALE GENOMIC DNA]</scope>
    <source>
        <strain evidence="10">CCUG 53903</strain>
    </source>
</reference>
<proteinExistence type="inferred from homology"/>
<comment type="similarity">
    <text evidence="1">Belongs to the sigma-70 factor family. ECF subfamily.</text>
</comment>
<name>A0ABW1CHW3_9ACTN</name>
<feature type="domain" description="SnoaL-like" evidence="8">
    <location>
        <begin position="191"/>
        <end position="287"/>
    </location>
</feature>
<dbReference type="PANTHER" id="PTHR43133">
    <property type="entry name" value="RNA POLYMERASE ECF-TYPE SIGMA FACTO"/>
    <property type="match status" value="1"/>
</dbReference>
<evidence type="ECO:0000259" key="6">
    <source>
        <dbReference type="Pfam" id="PF04542"/>
    </source>
</evidence>
<feature type="domain" description="RNA polymerase sigma-70 region 2" evidence="6">
    <location>
        <begin position="3"/>
        <end position="70"/>
    </location>
</feature>
<dbReference type="NCBIfam" id="TIGR02960">
    <property type="entry name" value="SigX5"/>
    <property type="match status" value="1"/>
</dbReference>
<evidence type="ECO:0000313" key="10">
    <source>
        <dbReference type="Proteomes" id="UP001596058"/>
    </source>
</evidence>
<dbReference type="SUPFAM" id="SSF88946">
    <property type="entry name" value="Sigma2 domain of RNA polymerase sigma factors"/>
    <property type="match status" value="1"/>
</dbReference>
<evidence type="ECO:0000259" key="7">
    <source>
        <dbReference type="Pfam" id="PF08281"/>
    </source>
</evidence>
<dbReference type="InterPro" id="IPR039425">
    <property type="entry name" value="RNA_pol_sigma-70-like"/>
</dbReference>
<dbReference type="InterPro" id="IPR014305">
    <property type="entry name" value="RNA_pol_sigma-G_actinobac"/>
</dbReference>
<dbReference type="SUPFAM" id="SSF54427">
    <property type="entry name" value="NTF2-like"/>
    <property type="match status" value="1"/>
</dbReference>
<dbReference type="InterPro" id="IPR037401">
    <property type="entry name" value="SnoaL-like"/>
</dbReference>
<dbReference type="EMBL" id="JBHSPA010000013">
    <property type="protein sequence ID" value="MFC5824201.1"/>
    <property type="molecule type" value="Genomic_DNA"/>
</dbReference>
<dbReference type="Pfam" id="PF04542">
    <property type="entry name" value="Sigma70_r2"/>
    <property type="match status" value="1"/>
</dbReference>
<dbReference type="InterPro" id="IPR013249">
    <property type="entry name" value="RNA_pol_sigma70_r4_t2"/>
</dbReference>
<dbReference type="NCBIfam" id="NF006089">
    <property type="entry name" value="PRK08241.1"/>
    <property type="match status" value="1"/>
</dbReference>
<dbReference type="Pfam" id="PF12680">
    <property type="entry name" value="SnoaL_2"/>
    <property type="match status" value="1"/>
</dbReference>
<dbReference type="InterPro" id="IPR014284">
    <property type="entry name" value="RNA_pol_sigma-70_dom"/>
</dbReference>
<accession>A0ABW1CHW3</accession>
<evidence type="ECO:0000256" key="2">
    <source>
        <dbReference type="ARBA" id="ARBA00011344"/>
    </source>
</evidence>
<dbReference type="InterPro" id="IPR036388">
    <property type="entry name" value="WH-like_DNA-bd_sf"/>
</dbReference>
<evidence type="ECO:0000256" key="5">
    <source>
        <dbReference type="ARBA" id="ARBA00023163"/>
    </source>
</evidence>
<dbReference type="InterPro" id="IPR007627">
    <property type="entry name" value="RNA_pol_sigma70_r2"/>
</dbReference>
<dbReference type="Pfam" id="PF08281">
    <property type="entry name" value="Sigma70_r4_2"/>
    <property type="match status" value="1"/>
</dbReference>
<dbReference type="CDD" id="cd06171">
    <property type="entry name" value="Sigma70_r4"/>
    <property type="match status" value="1"/>
</dbReference>
<dbReference type="Proteomes" id="UP001596058">
    <property type="component" value="Unassembled WGS sequence"/>
</dbReference>
<keyword evidence="10" id="KW-1185">Reference proteome</keyword>
<organism evidence="9 10">
    <name type="scientific">Nonomuraea insulae</name>
    <dbReference type="NCBI Taxonomy" id="1616787"/>
    <lineage>
        <taxon>Bacteria</taxon>
        <taxon>Bacillati</taxon>
        <taxon>Actinomycetota</taxon>
        <taxon>Actinomycetes</taxon>
        <taxon>Streptosporangiales</taxon>
        <taxon>Streptosporangiaceae</taxon>
        <taxon>Nonomuraea</taxon>
    </lineage>
</organism>
<dbReference type="InterPro" id="IPR013324">
    <property type="entry name" value="RNA_pol_sigma_r3/r4-like"/>
</dbReference>